<evidence type="ECO:0000313" key="2">
    <source>
        <dbReference type="EMBL" id="KAA0021090.1"/>
    </source>
</evidence>
<sequence>MVAPDVAAFVVPEPLRETVEEFKTALLAADRSIIAGRVVHDQVQDKISAASYFVTAHLREQLELDRDHESAVGAYFRETFPFFAMSNLIDRSFVKPRGYAGDYLTIEKVYDDVATGSGRLGRFVDRWFLDIPAARAVKNRRTLLGAVILDTVRSAGGRCLVTSLASGPAREFVDVLVSNTSVDLHATCVDIDDQALAHASSIAKGPASTIGSHSFAPTS</sequence>
<feature type="domain" description="Methyltransferase" evidence="1">
    <location>
        <begin position="105"/>
        <end position="190"/>
    </location>
</feature>
<dbReference type="EMBL" id="VLNY01000012">
    <property type="protein sequence ID" value="KAA0021090.1"/>
    <property type="molecule type" value="Genomic_DNA"/>
</dbReference>
<dbReference type="AlphaFoldDB" id="A0A5A7S4I2"/>
<evidence type="ECO:0000259" key="1">
    <source>
        <dbReference type="Pfam" id="PF12147"/>
    </source>
</evidence>
<accession>A0A5A7S4I2</accession>
<organism evidence="2 3">
    <name type="scientific">Antrihabitans cavernicola</name>
    <dbReference type="NCBI Taxonomy" id="2495913"/>
    <lineage>
        <taxon>Bacteria</taxon>
        <taxon>Bacillati</taxon>
        <taxon>Actinomycetota</taxon>
        <taxon>Actinomycetes</taxon>
        <taxon>Mycobacteriales</taxon>
        <taxon>Nocardiaceae</taxon>
        <taxon>Antrihabitans</taxon>
    </lineage>
</organism>
<proteinExistence type="predicted"/>
<dbReference type="Proteomes" id="UP000322244">
    <property type="component" value="Unassembled WGS sequence"/>
</dbReference>
<name>A0A5A7S4I2_9NOCA</name>
<comment type="caution">
    <text evidence="2">The sequence shown here is derived from an EMBL/GenBank/DDBJ whole genome shotgun (WGS) entry which is preliminary data.</text>
</comment>
<dbReference type="RefSeq" id="WP_149432209.1">
    <property type="nucleotide sequence ID" value="NZ_VLNY01000012.1"/>
</dbReference>
<keyword evidence="3" id="KW-1185">Reference proteome</keyword>
<evidence type="ECO:0000313" key="3">
    <source>
        <dbReference type="Proteomes" id="UP000322244"/>
    </source>
</evidence>
<protein>
    <recommendedName>
        <fullName evidence="1">Methyltransferase domain-containing protein</fullName>
    </recommendedName>
</protein>
<gene>
    <name evidence="2" type="ORF">FOY51_20955</name>
</gene>
<dbReference type="OrthoDB" id="428497at2"/>
<dbReference type="InterPro" id="IPR022744">
    <property type="entry name" value="MeTrfase_dom_put"/>
</dbReference>
<reference evidence="2 3" key="1">
    <citation type="submission" date="2019-07" db="EMBL/GenBank/DDBJ databases">
        <title>Rhodococcus cavernicolus sp. nov., isolated from a cave.</title>
        <authorList>
            <person name="Lee S.D."/>
        </authorList>
    </citation>
    <scope>NUCLEOTIDE SEQUENCE [LARGE SCALE GENOMIC DNA]</scope>
    <source>
        <strain evidence="2 3">C1-24</strain>
    </source>
</reference>
<dbReference type="Pfam" id="PF12147">
    <property type="entry name" value="Methyltransf_20"/>
    <property type="match status" value="1"/>
</dbReference>